<evidence type="ECO:0000256" key="1">
    <source>
        <dbReference type="SAM" id="MobiDB-lite"/>
    </source>
</evidence>
<gene>
    <name evidence="2" type="ORF">DPMN_049993</name>
</gene>
<dbReference type="Proteomes" id="UP000828390">
    <property type="component" value="Unassembled WGS sequence"/>
</dbReference>
<name>A0A9D4HKX3_DREPO</name>
<feature type="region of interest" description="Disordered" evidence="1">
    <location>
        <begin position="42"/>
        <end position="69"/>
    </location>
</feature>
<comment type="caution">
    <text evidence="2">The sequence shown here is derived from an EMBL/GenBank/DDBJ whole genome shotgun (WGS) entry which is preliminary data.</text>
</comment>
<keyword evidence="3" id="KW-1185">Reference proteome</keyword>
<dbReference type="AlphaFoldDB" id="A0A9D4HKX3"/>
<proteinExistence type="predicted"/>
<evidence type="ECO:0000313" key="2">
    <source>
        <dbReference type="EMBL" id="KAH3724182.1"/>
    </source>
</evidence>
<dbReference type="EMBL" id="JAIWYP010000012">
    <property type="protein sequence ID" value="KAH3724182.1"/>
    <property type="molecule type" value="Genomic_DNA"/>
</dbReference>
<organism evidence="2 3">
    <name type="scientific">Dreissena polymorpha</name>
    <name type="common">Zebra mussel</name>
    <name type="synonym">Mytilus polymorpha</name>
    <dbReference type="NCBI Taxonomy" id="45954"/>
    <lineage>
        <taxon>Eukaryota</taxon>
        <taxon>Metazoa</taxon>
        <taxon>Spiralia</taxon>
        <taxon>Lophotrochozoa</taxon>
        <taxon>Mollusca</taxon>
        <taxon>Bivalvia</taxon>
        <taxon>Autobranchia</taxon>
        <taxon>Heteroconchia</taxon>
        <taxon>Euheterodonta</taxon>
        <taxon>Imparidentia</taxon>
        <taxon>Neoheterodontei</taxon>
        <taxon>Myida</taxon>
        <taxon>Dreissenoidea</taxon>
        <taxon>Dreissenidae</taxon>
        <taxon>Dreissena</taxon>
    </lineage>
</organism>
<reference evidence="2" key="1">
    <citation type="journal article" date="2019" name="bioRxiv">
        <title>The Genome of the Zebra Mussel, Dreissena polymorpha: A Resource for Invasive Species Research.</title>
        <authorList>
            <person name="McCartney M.A."/>
            <person name="Auch B."/>
            <person name="Kono T."/>
            <person name="Mallez S."/>
            <person name="Zhang Y."/>
            <person name="Obille A."/>
            <person name="Becker A."/>
            <person name="Abrahante J.E."/>
            <person name="Garbe J."/>
            <person name="Badalamenti J.P."/>
            <person name="Herman A."/>
            <person name="Mangelson H."/>
            <person name="Liachko I."/>
            <person name="Sullivan S."/>
            <person name="Sone E.D."/>
            <person name="Koren S."/>
            <person name="Silverstein K.A.T."/>
            <person name="Beckman K.B."/>
            <person name="Gohl D.M."/>
        </authorList>
    </citation>
    <scope>NUCLEOTIDE SEQUENCE</scope>
    <source>
        <strain evidence="2">Duluth1</strain>
        <tissue evidence="2">Whole animal</tissue>
    </source>
</reference>
<protein>
    <submittedName>
        <fullName evidence="2">Uncharacterized protein</fullName>
    </submittedName>
</protein>
<feature type="compositionally biased region" description="Basic residues" evidence="1">
    <location>
        <begin position="42"/>
        <end position="54"/>
    </location>
</feature>
<reference evidence="2" key="2">
    <citation type="submission" date="2020-11" db="EMBL/GenBank/DDBJ databases">
        <authorList>
            <person name="McCartney M.A."/>
            <person name="Auch B."/>
            <person name="Kono T."/>
            <person name="Mallez S."/>
            <person name="Becker A."/>
            <person name="Gohl D.M."/>
            <person name="Silverstein K.A.T."/>
            <person name="Koren S."/>
            <person name="Bechman K.B."/>
            <person name="Herman A."/>
            <person name="Abrahante J.E."/>
            <person name="Garbe J."/>
        </authorList>
    </citation>
    <scope>NUCLEOTIDE SEQUENCE</scope>
    <source>
        <strain evidence="2">Duluth1</strain>
        <tissue evidence="2">Whole animal</tissue>
    </source>
</reference>
<sequence length="69" mass="7604">MLGHLGIYVNIKRCCPGCIVPVSCRVDFRTLEASSFTKSIVSRRPKPVASRKPKPVASREPKPVASRKP</sequence>
<evidence type="ECO:0000313" key="3">
    <source>
        <dbReference type="Proteomes" id="UP000828390"/>
    </source>
</evidence>
<accession>A0A9D4HKX3</accession>